<comment type="caution">
    <text evidence="2">The sequence shown here is derived from an EMBL/GenBank/DDBJ whole genome shotgun (WGS) entry which is preliminary data.</text>
</comment>
<name>A0A317SN58_9PEZI</name>
<feature type="region of interest" description="Disordered" evidence="1">
    <location>
        <begin position="161"/>
        <end position="184"/>
    </location>
</feature>
<reference evidence="2 3" key="1">
    <citation type="submission" date="2018-03" db="EMBL/GenBank/DDBJ databases">
        <title>Genomes of Pezizomycetes fungi and the evolution of truffles.</title>
        <authorList>
            <person name="Murat C."/>
            <person name="Payen T."/>
            <person name="Noel B."/>
            <person name="Kuo A."/>
            <person name="Martin F.M."/>
        </authorList>
    </citation>
    <scope>NUCLEOTIDE SEQUENCE [LARGE SCALE GENOMIC DNA]</scope>
    <source>
        <strain evidence="2">091103-1</strain>
    </source>
</reference>
<dbReference type="EMBL" id="PYWC01000058">
    <property type="protein sequence ID" value="PWW74611.1"/>
    <property type="molecule type" value="Genomic_DNA"/>
</dbReference>
<protein>
    <submittedName>
        <fullName evidence="2">Uncharacterized protein</fullName>
    </submittedName>
</protein>
<keyword evidence="3" id="KW-1185">Reference proteome</keyword>
<gene>
    <name evidence="2" type="ORF">C7212DRAFT_345972</name>
</gene>
<evidence type="ECO:0000313" key="3">
    <source>
        <dbReference type="Proteomes" id="UP000246991"/>
    </source>
</evidence>
<dbReference type="AlphaFoldDB" id="A0A317SN58"/>
<proteinExistence type="predicted"/>
<evidence type="ECO:0000313" key="2">
    <source>
        <dbReference type="EMBL" id="PWW74611.1"/>
    </source>
</evidence>
<accession>A0A317SN58</accession>
<organism evidence="2 3">
    <name type="scientific">Tuber magnatum</name>
    <name type="common">white Piedmont truffle</name>
    <dbReference type="NCBI Taxonomy" id="42249"/>
    <lineage>
        <taxon>Eukaryota</taxon>
        <taxon>Fungi</taxon>
        <taxon>Dikarya</taxon>
        <taxon>Ascomycota</taxon>
        <taxon>Pezizomycotina</taxon>
        <taxon>Pezizomycetes</taxon>
        <taxon>Pezizales</taxon>
        <taxon>Tuberaceae</taxon>
        <taxon>Tuber</taxon>
    </lineage>
</organism>
<sequence length="184" mass="20027">MQCNRVKRDETYLLKYSSTGTSTVRALGHDGWLRRGKESGAGGAQSASGNIRREAPARQGLKGLSPTLPGDVMSHPALYVPNKLTVVLPRWRGGGSWLAPRGRESVFGNRAGESLKEPVPRPAGYRYGTCTLQNTAGIGIDGHFDQDGTYTWTCTTRRRSDMDTHKIGQEEEEEKGPTGTPTLP</sequence>
<feature type="region of interest" description="Disordered" evidence="1">
    <location>
        <begin position="33"/>
        <end position="68"/>
    </location>
</feature>
<evidence type="ECO:0000256" key="1">
    <source>
        <dbReference type="SAM" id="MobiDB-lite"/>
    </source>
</evidence>
<dbReference type="Proteomes" id="UP000246991">
    <property type="component" value="Unassembled WGS sequence"/>
</dbReference>